<keyword evidence="2" id="KW-1185">Reference proteome</keyword>
<protein>
    <submittedName>
        <fullName evidence="1">Uncharacterized protein</fullName>
    </submittedName>
</protein>
<accession>A0A8H7AH90</accession>
<evidence type="ECO:0000313" key="2">
    <source>
        <dbReference type="Proteomes" id="UP000606974"/>
    </source>
</evidence>
<name>A0A8H7AH90_9EURO</name>
<proteinExistence type="predicted"/>
<comment type="caution">
    <text evidence="1">The sequence shown here is derived from an EMBL/GenBank/DDBJ whole genome shotgun (WGS) entry which is preliminary data.</text>
</comment>
<dbReference type="EMBL" id="JAACFV010000045">
    <property type="protein sequence ID" value="KAF7509088.1"/>
    <property type="molecule type" value="Genomic_DNA"/>
</dbReference>
<sequence length="117" mass="13480">MSENFLHAAEKVYKKSAARWPFRELFKRKIKEDIRKDDFDSFGTLFYALETRVAAGGELAIDIAKVIMEICTERIEICWGKLPNAQYAERDLVILHMAKAVLRAKIDAADVLFKDIE</sequence>
<reference evidence="1" key="1">
    <citation type="submission" date="2020-02" db="EMBL/GenBank/DDBJ databases">
        <authorList>
            <person name="Palmer J.M."/>
        </authorList>
    </citation>
    <scope>NUCLEOTIDE SEQUENCE</scope>
    <source>
        <strain evidence="1">EPUS1.4</strain>
        <tissue evidence="1">Thallus</tissue>
    </source>
</reference>
<evidence type="ECO:0000313" key="1">
    <source>
        <dbReference type="EMBL" id="KAF7509088.1"/>
    </source>
</evidence>
<dbReference type="AlphaFoldDB" id="A0A8H7AH90"/>
<organism evidence="1 2">
    <name type="scientific">Endocarpon pusillum</name>
    <dbReference type="NCBI Taxonomy" id="364733"/>
    <lineage>
        <taxon>Eukaryota</taxon>
        <taxon>Fungi</taxon>
        <taxon>Dikarya</taxon>
        <taxon>Ascomycota</taxon>
        <taxon>Pezizomycotina</taxon>
        <taxon>Eurotiomycetes</taxon>
        <taxon>Chaetothyriomycetidae</taxon>
        <taxon>Verrucariales</taxon>
        <taxon>Verrucariaceae</taxon>
        <taxon>Endocarpon</taxon>
    </lineage>
</organism>
<gene>
    <name evidence="1" type="ORF">GJ744_008315</name>
</gene>
<dbReference type="Proteomes" id="UP000606974">
    <property type="component" value="Unassembled WGS sequence"/>
</dbReference>